<organism evidence="2">
    <name type="scientific">Alexandrium monilatum</name>
    <dbReference type="NCBI Taxonomy" id="311494"/>
    <lineage>
        <taxon>Eukaryota</taxon>
        <taxon>Sar</taxon>
        <taxon>Alveolata</taxon>
        <taxon>Dinophyceae</taxon>
        <taxon>Gonyaulacales</taxon>
        <taxon>Pyrocystaceae</taxon>
        <taxon>Alexandrium</taxon>
    </lineage>
</organism>
<name>A0A7S4Q4E2_9DINO</name>
<protein>
    <recommendedName>
        <fullName evidence="3">WW domain-containing protein</fullName>
    </recommendedName>
</protein>
<proteinExistence type="predicted"/>
<evidence type="ECO:0000313" key="2">
    <source>
        <dbReference type="EMBL" id="CAE4570347.1"/>
    </source>
</evidence>
<feature type="region of interest" description="Disordered" evidence="1">
    <location>
        <begin position="275"/>
        <end position="295"/>
    </location>
</feature>
<sequence>MLQATVGCCGGVWLGRKCTCELPQLRRAADESASFRLSVRVLSASIPALAAPGILMRQRPRVEVSLGGARKETELGEFSGGGGASSEGRWRRSTDGCAALQVGGEGGAGAAHSAAIGCPWRFGDTLTFAAHLPDLSGPGLRVRLRSQSDVRLGPLQLELARTGDLGACLVDLRQRVLPACVLERRCEAGGSTDEGCRVWESPVLVLPLAGEDGLAAHVAAVFGVTADPDALLRLASDAERPLAERVATPLRELVRDPVLRLASLANERSLQKCRSFSASSQSTERGSEDEDDHSPSAFAADALARPVSDASFCAPLPGPPGSVRAAEAAAVRTALGAAGDRPAAPGAEELRAPCPAPASVRLQTPDLEPDGWVSLQSAGGRTFWHHTSLGPAPWDAEPPGGCAKPHWNDLGELHERFRLRPSF</sequence>
<accession>A0A7S4Q4E2</accession>
<evidence type="ECO:0008006" key="3">
    <source>
        <dbReference type="Google" id="ProtNLM"/>
    </source>
</evidence>
<feature type="compositionally biased region" description="Polar residues" evidence="1">
    <location>
        <begin position="275"/>
        <end position="284"/>
    </location>
</feature>
<gene>
    <name evidence="2" type="ORF">AMON00008_LOCUS9966</name>
</gene>
<evidence type="ECO:0000256" key="1">
    <source>
        <dbReference type="SAM" id="MobiDB-lite"/>
    </source>
</evidence>
<reference evidence="2" key="1">
    <citation type="submission" date="2021-01" db="EMBL/GenBank/DDBJ databases">
        <authorList>
            <person name="Corre E."/>
            <person name="Pelletier E."/>
            <person name="Niang G."/>
            <person name="Scheremetjew M."/>
            <person name="Finn R."/>
            <person name="Kale V."/>
            <person name="Holt S."/>
            <person name="Cochrane G."/>
            <person name="Meng A."/>
            <person name="Brown T."/>
            <person name="Cohen L."/>
        </authorList>
    </citation>
    <scope>NUCLEOTIDE SEQUENCE</scope>
    <source>
        <strain evidence="2">CCMP3105</strain>
    </source>
</reference>
<dbReference type="AlphaFoldDB" id="A0A7S4Q4E2"/>
<dbReference type="EMBL" id="HBNR01015262">
    <property type="protein sequence ID" value="CAE4570347.1"/>
    <property type="molecule type" value="Transcribed_RNA"/>
</dbReference>